<dbReference type="GO" id="GO:0005634">
    <property type="term" value="C:nucleus"/>
    <property type="evidence" value="ECO:0007669"/>
    <property type="project" value="TreeGrafter"/>
</dbReference>
<organism evidence="2 3">
    <name type="scientific">Magallana gigas</name>
    <name type="common">Pacific oyster</name>
    <name type="synonym">Crassostrea gigas</name>
    <dbReference type="NCBI Taxonomy" id="29159"/>
    <lineage>
        <taxon>Eukaryota</taxon>
        <taxon>Metazoa</taxon>
        <taxon>Spiralia</taxon>
        <taxon>Lophotrochozoa</taxon>
        <taxon>Mollusca</taxon>
        <taxon>Bivalvia</taxon>
        <taxon>Autobranchia</taxon>
        <taxon>Pteriomorphia</taxon>
        <taxon>Ostreida</taxon>
        <taxon>Ostreoidea</taxon>
        <taxon>Ostreidae</taxon>
        <taxon>Magallana</taxon>
    </lineage>
</organism>
<evidence type="ECO:0000313" key="2">
    <source>
        <dbReference type="EnsemblMetazoa" id="G9517.1:cds"/>
    </source>
</evidence>
<dbReference type="AlphaFoldDB" id="A0A8W8P3J2"/>
<feature type="domain" description="SET" evidence="1">
    <location>
        <begin position="102"/>
        <end position="228"/>
    </location>
</feature>
<sequence>MLFTSKSILIHKNGCNSLQESEGTPFKFFVKTSQNFNDESCVSGEEVLHSLQDFQKMAISRKRAQQDMIPFATAKEEAMEFIHRGEDKPGCAEKDVDSIIGLRILLVNNQRLVFSTGKGLFAEKAYRRGEFIVEYAGDLISRKEGLRREKSYPARRGSYIFFFVWNSKKYCLDATESSRKGRFANDAAPGDVQCNASVKCLPSKGKPYLALFANRKIGIGEEIRYDYGVPDLPWRKQGKKCKIGKKETACVQKDLQLKECRVLVKKLPVDISKVVFLSGE</sequence>
<dbReference type="InterPro" id="IPR001214">
    <property type="entry name" value="SET_dom"/>
</dbReference>
<dbReference type="Pfam" id="PF00856">
    <property type="entry name" value="SET"/>
    <property type="match status" value="1"/>
</dbReference>
<dbReference type="PROSITE" id="PS50280">
    <property type="entry name" value="SET"/>
    <property type="match status" value="1"/>
</dbReference>
<dbReference type="SMART" id="SM00317">
    <property type="entry name" value="SET"/>
    <property type="match status" value="1"/>
</dbReference>
<dbReference type="Proteomes" id="UP000005408">
    <property type="component" value="Unassembled WGS sequence"/>
</dbReference>
<keyword evidence="3" id="KW-1185">Reference proteome</keyword>
<dbReference type="PANTHER" id="PTHR46167">
    <property type="entry name" value="N-LYSINE METHYLTRANSFERASE KMT5A"/>
    <property type="match status" value="1"/>
</dbReference>
<name>A0A8W8P3J2_MAGGI</name>
<evidence type="ECO:0000313" key="3">
    <source>
        <dbReference type="Proteomes" id="UP000005408"/>
    </source>
</evidence>
<dbReference type="Gene3D" id="2.170.270.10">
    <property type="entry name" value="SET domain"/>
    <property type="match status" value="1"/>
</dbReference>
<proteinExistence type="predicted"/>
<protein>
    <recommendedName>
        <fullName evidence="1">SET domain-containing protein</fullName>
    </recommendedName>
</protein>
<dbReference type="GO" id="GO:0043516">
    <property type="term" value="P:regulation of DNA damage response, signal transduction by p53 class mediator"/>
    <property type="evidence" value="ECO:0007669"/>
    <property type="project" value="TreeGrafter"/>
</dbReference>
<accession>A0A8W8P3J2</accession>
<dbReference type="InterPro" id="IPR046341">
    <property type="entry name" value="SET_dom_sf"/>
</dbReference>
<dbReference type="InterPro" id="IPR051760">
    <property type="entry name" value="KMT5A"/>
</dbReference>
<dbReference type="PANTHER" id="PTHR46167:SF1">
    <property type="entry name" value="N-LYSINE METHYLTRANSFERASE KMT5A"/>
    <property type="match status" value="1"/>
</dbReference>
<evidence type="ECO:0000259" key="1">
    <source>
        <dbReference type="PROSITE" id="PS50280"/>
    </source>
</evidence>
<dbReference type="SUPFAM" id="SSF82199">
    <property type="entry name" value="SET domain"/>
    <property type="match status" value="1"/>
</dbReference>
<dbReference type="GO" id="GO:0042799">
    <property type="term" value="F:histone H4K20 methyltransferase activity"/>
    <property type="evidence" value="ECO:0007669"/>
    <property type="project" value="TreeGrafter"/>
</dbReference>
<reference evidence="2" key="1">
    <citation type="submission" date="2022-08" db="UniProtKB">
        <authorList>
            <consortium name="EnsemblMetazoa"/>
        </authorList>
    </citation>
    <scope>IDENTIFICATION</scope>
    <source>
        <strain evidence="2">05x7-T-G4-1.051#20</strain>
    </source>
</reference>
<dbReference type="GO" id="GO:0005700">
    <property type="term" value="C:polytene chromosome"/>
    <property type="evidence" value="ECO:0007669"/>
    <property type="project" value="TreeGrafter"/>
</dbReference>
<dbReference type="EnsemblMetazoa" id="G9517.1">
    <property type="protein sequence ID" value="G9517.1:cds"/>
    <property type="gene ID" value="G9517"/>
</dbReference>
<dbReference type="GO" id="GO:0006357">
    <property type="term" value="P:regulation of transcription by RNA polymerase II"/>
    <property type="evidence" value="ECO:0007669"/>
    <property type="project" value="TreeGrafter"/>
</dbReference>